<dbReference type="InterPro" id="IPR038765">
    <property type="entry name" value="Papain-like_cys_pep_sf"/>
</dbReference>
<evidence type="ECO:0000313" key="12">
    <source>
        <dbReference type="Proteomes" id="UP000440578"/>
    </source>
</evidence>
<comment type="similarity">
    <text evidence="9">Belongs to the peptidase C1 family.</text>
</comment>
<evidence type="ECO:0000256" key="1">
    <source>
        <dbReference type="ARBA" id="ARBA00000423"/>
    </source>
</evidence>
<reference evidence="11 12" key="1">
    <citation type="submission" date="2019-07" db="EMBL/GenBank/DDBJ databases">
        <title>Draft genome assembly of a fouling barnacle, Amphibalanus amphitrite (Darwin, 1854): The first reference genome for Thecostraca.</title>
        <authorList>
            <person name="Kim W."/>
        </authorList>
    </citation>
    <scope>NUCLEOTIDE SEQUENCE [LARGE SCALE GENOMIC DNA]</scope>
    <source>
        <strain evidence="11">SNU_AA5</strain>
        <tissue evidence="11">Soma without cirri and trophi</tissue>
    </source>
</reference>
<dbReference type="CDD" id="cd00585">
    <property type="entry name" value="Peptidase_C1B"/>
    <property type="match status" value="1"/>
</dbReference>
<dbReference type="PIRSF" id="PIRSF005700">
    <property type="entry name" value="PepC"/>
    <property type="match status" value="1"/>
</dbReference>
<keyword evidence="12" id="KW-1185">Reference proteome</keyword>
<dbReference type="Pfam" id="PF03051">
    <property type="entry name" value="Peptidase_C1_2"/>
    <property type="match status" value="1"/>
</dbReference>
<dbReference type="GO" id="GO:0004197">
    <property type="term" value="F:cysteine-type endopeptidase activity"/>
    <property type="evidence" value="ECO:0007669"/>
    <property type="project" value="UniProtKB-EC"/>
</dbReference>
<dbReference type="Gene3D" id="3.90.70.10">
    <property type="entry name" value="Cysteine proteinases"/>
    <property type="match status" value="1"/>
</dbReference>
<dbReference type="Proteomes" id="UP000440578">
    <property type="component" value="Unassembled WGS sequence"/>
</dbReference>
<dbReference type="GO" id="GO:0070005">
    <property type="term" value="F:cysteine-type aminopeptidase activity"/>
    <property type="evidence" value="ECO:0007669"/>
    <property type="project" value="InterPro"/>
</dbReference>
<name>A0A6A4V3M2_AMPAM</name>
<dbReference type="GO" id="GO:0005737">
    <property type="term" value="C:cytoplasm"/>
    <property type="evidence" value="ECO:0007669"/>
    <property type="project" value="UniProtKB-SubCell"/>
</dbReference>
<feature type="active site" evidence="10">
    <location>
        <position position="369"/>
    </location>
</feature>
<dbReference type="GO" id="GO:0009636">
    <property type="term" value="P:response to toxic substance"/>
    <property type="evidence" value="ECO:0007669"/>
    <property type="project" value="TreeGrafter"/>
</dbReference>
<comment type="caution">
    <text evidence="11">The sequence shown here is derived from an EMBL/GenBank/DDBJ whole genome shotgun (WGS) entry which is preliminary data.</text>
</comment>
<dbReference type="InterPro" id="IPR004134">
    <property type="entry name" value="Peptidase_C1B"/>
</dbReference>
<comment type="subcellular location">
    <subcellularLocation>
        <location evidence="2 9">Cytoplasm</location>
    </subcellularLocation>
</comment>
<dbReference type="EC" id="3.4.22.40" evidence="3 9"/>
<gene>
    <name evidence="11" type="primary">Blmh_0</name>
    <name evidence="11" type="ORF">FJT64_010929</name>
</gene>
<evidence type="ECO:0000256" key="10">
    <source>
        <dbReference type="PIRSR" id="PIRSR005700-1"/>
    </source>
</evidence>
<keyword evidence="8 9" id="KW-0788">Thiol protease</keyword>
<evidence type="ECO:0000256" key="7">
    <source>
        <dbReference type="ARBA" id="ARBA00022801"/>
    </source>
</evidence>
<evidence type="ECO:0000256" key="5">
    <source>
        <dbReference type="ARBA" id="ARBA00022490"/>
    </source>
</evidence>
<accession>A0A6A4V3M2</accession>
<keyword evidence="5 9" id="KW-0963">Cytoplasm</keyword>
<dbReference type="GO" id="GO:0043418">
    <property type="term" value="P:homocysteine catabolic process"/>
    <property type="evidence" value="ECO:0007669"/>
    <property type="project" value="TreeGrafter"/>
</dbReference>
<dbReference type="GO" id="GO:0006508">
    <property type="term" value="P:proteolysis"/>
    <property type="evidence" value="ECO:0007669"/>
    <property type="project" value="UniProtKB-KW"/>
</dbReference>
<feature type="active site" evidence="10">
    <location>
        <position position="391"/>
    </location>
</feature>
<evidence type="ECO:0000256" key="4">
    <source>
        <dbReference type="ARBA" id="ARBA00022227"/>
    </source>
</evidence>
<evidence type="ECO:0000313" key="11">
    <source>
        <dbReference type="EMBL" id="KAF0290897.1"/>
    </source>
</evidence>
<sequence length="451" mass="51171">MSITGEFVERLRTEFAADPKNRLAQNICTKYDPKEAARSRSALEEVNHVFQHKVDEVRPRTCQGSTGRCWIFAGLNAMRIPLMKKLDIEEFEFSQAYLFFWDKVERSNYYLHTVVETARRGEPVDGRLVSFLLSSPVCDGGQWDMLLNLINKYGVMPKKCFPDAHNSKSSGVMNTILASKLREYTRDLRHLVEKGATEADVEATIKQQMTHIHRIVSICMGMPPASFTWEYYDKNKAYHKVGPVSPLDFYEEHVKPHFNASDLVCLIHDPRPGHNTGDAYTVDCLGNMVGGRRTIYNNQPAELLARLAAASIKEGNPVWFGCEVTKAFAGKLGIQDPLIHDYKLVFGTDVCLPMTKAERLMHGESMMDHAMCFTGVTLDDDGTPVKWRVENSWGEEYGDSGYLVMSHSWFIQFVFEVVVHKKYVPEEVMAVFEKEPTVLPAWDPLGALARV</sequence>
<evidence type="ECO:0000256" key="9">
    <source>
        <dbReference type="PIRNR" id="PIRNR005700"/>
    </source>
</evidence>
<proteinExistence type="inferred from homology"/>
<evidence type="ECO:0000256" key="8">
    <source>
        <dbReference type="ARBA" id="ARBA00022807"/>
    </source>
</evidence>
<dbReference type="PANTHER" id="PTHR10363:SF2">
    <property type="entry name" value="BLEOMYCIN HYDROLASE"/>
    <property type="match status" value="1"/>
</dbReference>
<feature type="active site" evidence="10">
    <location>
        <position position="69"/>
    </location>
</feature>
<dbReference type="EMBL" id="VIIS01001923">
    <property type="protein sequence ID" value="KAF0290897.1"/>
    <property type="molecule type" value="Genomic_DNA"/>
</dbReference>
<dbReference type="PANTHER" id="PTHR10363">
    <property type="entry name" value="BLEOMYCIN HYDROLASE"/>
    <property type="match status" value="1"/>
</dbReference>
<keyword evidence="7 9" id="KW-0378">Hydrolase</keyword>
<dbReference type="FunFam" id="3.90.70.10:FF:000021">
    <property type="entry name" value="Bleomycin hydrolase"/>
    <property type="match status" value="1"/>
</dbReference>
<comment type="catalytic activity">
    <reaction evidence="1 9">
        <text>Inactivates bleomycin B2 (a cytotoxic glycometallopeptide) by hydrolysis of a carboxyamide bond of beta-aminoalanine, but also shows general aminopeptidase activity. The specificity varies somewhat with source, but amino acid arylamides of Met, Leu and Ala are preferred.</text>
        <dbReference type="EC" id="3.4.22.40"/>
    </reaction>
</comment>
<dbReference type="PROSITE" id="PS00139">
    <property type="entry name" value="THIOL_PROTEASE_CYS"/>
    <property type="match status" value="1"/>
</dbReference>
<dbReference type="AlphaFoldDB" id="A0A6A4V3M2"/>
<dbReference type="InterPro" id="IPR000169">
    <property type="entry name" value="Pept_cys_AS"/>
</dbReference>
<protein>
    <recommendedName>
        <fullName evidence="4 9">Bleomycin hydrolase</fullName>
        <ecNumber evidence="3 9">3.4.22.40</ecNumber>
    </recommendedName>
</protein>
<evidence type="ECO:0000256" key="3">
    <source>
        <dbReference type="ARBA" id="ARBA00012465"/>
    </source>
</evidence>
<keyword evidence="6 9" id="KW-0645">Protease</keyword>
<evidence type="ECO:0000256" key="6">
    <source>
        <dbReference type="ARBA" id="ARBA00022670"/>
    </source>
</evidence>
<organism evidence="11 12">
    <name type="scientific">Amphibalanus amphitrite</name>
    <name type="common">Striped barnacle</name>
    <name type="synonym">Balanus amphitrite</name>
    <dbReference type="NCBI Taxonomy" id="1232801"/>
    <lineage>
        <taxon>Eukaryota</taxon>
        <taxon>Metazoa</taxon>
        <taxon>Ecdysozoa</taxon>
        <taxon>Arthropoda</taxon>
        <taxon>Crustacea</taxon>
        <taxon>Multicrustacea</taxon>
        <taxon>Cirripedia</taxon>
        <taxon>Thoracica</taxon>
        <taxon>Thoracicalcarea</taxon>
        <taxon>Balanomorpha</taxon>
        <taxon>Balanoidea</taxon>
        <taxon>Balanidae</taxon>
        <taxon>Amphibalaninae</taxon>
        <taxon>Amphibalanus</taxon>
    </lineage>
</organism>
<dbReference type="SUPFAM" id="SSF54001">
    <property type="entry name" value="Cysteine proteinases"/>
    <property type="match status" value="1"/>
</dbReference>
<evidence type="ECO:0000256" key="2">
    <source>
        <dbReference type="ARBA" id="ARBA00004496"/>
    </source>
</evidence>
<dbReference type="OrthoDB" id="2666448at2759"/>